<accession>A0A845F1F5</accession>
<keyword evidence="13" id="KW-0648">Protein biosynthesis</keyword>
<dbReference type="Pfam" id="PF01411">
    <property type="entry name" value="tRNA-synt_2c"/>
    <property type="match status" value="1"/>
</dbReference>
<evidence type="ECO:0000256" key="9">
    <source>
        <dbReference type="ARBA" id="ARBA00022741"/>
    </source>
</evidence>
<evidence type="ECO:0000256" key="3">
    <source>
        <dbReference type="ARBA" id="ARBA00008226"/>
    </source>
</evidence>
<dbReference type="GO" id="GO:0004813">
    <property type="term" value="F:alanine-tRNA ligase activity"/>
    <property type="evidence" value="ECO:0007669"/>
    <property type="project" value="UniProtKB-EC"/>
</dbReference>
<protein>
    <recommendedName>
        <fullName evidence="5">Alanine--tRNA ligase</fullName>
        <ecNumber evidence="4">6.1.1.7</ecNumber>
    </recommendedName>
    <alternativeName>
        <fullName evidence="15">Alanyl-tRNA synthetase</fullName>
    </alternativeName>
</protein>
<evidence type="ECO:0000256" key="14">
    <source>
        <dbReference type="ARBA" id="ARBA00023146"/>
    </source>
</evidence>
<evidence type="ECO:0000313" key="19">
    <source>
        <dbReference type="Proteomes" id="UP000447833"/>
    </source>
</evidence>
<comment type="similarity">
    <text evidence="3">Belongs to the class-II aminoacyl-tRNA synthetase family.</text>
</comment>
<dbReference type="SUPFAM" id="SSF50447">
    <property type="entry name" value="Translation proteins"/>
    <property type="match status" value="1"/>
</dbReference>
<keyword evidence="6" id="KW-0820">tRNA-binding</keyword>
<dbReference type="SUPFAM" id="SSF55186">
    <property type="entry name" value="ThrRS/AlaRS common domain"/>
    <property type="match status" value="1"/>
</dbReference>
<evidence type="ECO:0000256" key="2">
    <source>
        <dbReference type="ARBA" id="ARBA00004496"/>
    </source>
</evidence>
<dbReference type="FunFam" id="3.10.310.40:FF:000001">
    <property type="entry name" value="Alanine--tRNA ligase"/>
    <property type="match status" value="1"/>
</dbReference>
<dbReference type="InterPro" id="IPR018163">
    <property type="entry name" value="Thr/Ala-tRNA-synth_IIc_edit"/>
</dbReference>
<dbReference type="InterPro" id="IPR009000">
    <property type="entry name" value="Transl_B-barrel_sf"/>
</dbReference>
<dbReference type="InterPro" id="IPR051335">
    <property type="entry name" value="Alanyl-tRNA_Editing_Enzymes"/>
</dbReference>
<dbReference type="InterPro" id="IPR012947">
    <property type="entry name" value="tRNA_SAD"/>
</dbReference>
<keyword evidence="12" id="KW-0694">RNA-binding</keyword>
<dbReference type="EMBL" id="WMEY01000004">
    <property type="protein sequence ID" value="MYL64535.1"/>
    <property type="molecule type" value="Genomic_DNA"/>
</dbReference>
<reference evidence="18 19" key="1">
    <citation type="submission" date="2019-11" db="EMBL/GenBank/DDBJ databases">
        <title>Genome sequences of 17 halophilic strains isolated from different environments.</title>
        <authorList>
            <person name="Furrow R.E."/>
        </authorList>
    </citation>
    <scope>NUCLEOTIDE SEQUENCE [LARGE SCALE GENOMIC DNA]</scope>
    <source>
        <strain evidence="18 19">22506_14_FS</strain>
    </source>
</reference>
<dbReference type="Gene3D" id="3.30.980.10">
    <property type="entry name" value="Threonyl-trna Synthetase, Chain A, domain 2"/>
    <property type="match status" value="1"/>
</dbReference>
<evidence type="ECO:0000256" key="15">
    <source>
        <dbReference type="ARBA" id="ARBA00032577"/>
    </source>
</evidence>
<keyword evidence="16" id="KW-0175">Coiled coil</keyword>
<dbReference type="GO" id="GO:0006419">
    <property type="term" value="P:alanyl-tRNA aminoacylation"/>
    <property type="evidence" value="ECO:0007669"/>
    <property type="project" value="InterPro"/>
</dbReference>
<organism evidence="18 19">
    <name type="scientific">Guptibacillus hwajinpoensis</name>
    <dbReference type="NCBI Taxonomy" id="208199"/>
    <lineage>
        <taxon>Bacteria</taxon>
        <taxon>Bacillati</taxon>
        <taxon>Bacillota</taxon>
        <taxon>Bacilli</taxon>
        <taxon>Bacillales</taxon>
        <taxon>Guptibacillaceae</taxon>
        <taxon>Guptibacillus</taxon>
    </lineage>
</organism>
<keyword evidence="8" id="KW-0479">Metal-binding</keyword>
<evidence type="ECO:0000256" key="5">
    <source>
        <dbReference type="ARBA" id="ARBA00017959"/>
    </source>
</evidence>
<dbReference type="AlphaFoldDB" id="A0A845F1F5"/>
<dbReference type="PANTHER" id="PTHR43462">
    <property type="entry name" value="ALANYL-TRNA EDITING PROTEIN"/>
    <property type="match status" value="1"/>
</dbReference>
<dbReference type="Gene3D" id="3.10.310.40">
    <property type="match status" value="1"/>
</dbReference>
<dbReference type="Pfam" id="PF02272">
    <property type="entry name" value="DHHA1"/>
    <property type="match status" value="1"/>
</dbReference>
<evidence type="ECO:0000256" key="10">
    <source>
        <dbReference type="ARBA" id="ARBA00022833"/>
    </source>
</evidence>
<keyword evidence="10" id="KW-0862">Zinc</keyword>
<dbReference type="SMART" id="SM00863">
    <property type="entry name" value="tRNA_SAD"/>
    <property type="match status" value="1"/>
</dbReference>
<feature type="domain" description="Alanyl-transfer RNA synthetases family profile" evidence="17">
    <location>
        <begin position="1"/>
        <end position="214"/>
    </location>
</feature>
<feature type="coiled-coil region" evidence="16">
    <location>
        <begin position="259"/>
        <end position="286"/>
    </location>
</feature>
<dbReference type="Pfam" id="PF07973">
    <property type="entry name" value="tRNA_SAD"/>
    <property type="match status" value="1"/>
</dbReference>
<dbReference type="GO" id="GO:0046872">
    <property type="term" value="F:metal ion binding"/>
    <property type="evidence" value="ECO:0007669"/>
    <property type="project" value="UniProtKB-KW"/>
</dbReference>
<evidence type="ECO:0000256" key="6">
    <source>
        <dbReference type="ARBA" id="ARBA00022555"/>
    </source>
</evidence>
<evidence type="ECO:0000256" key="13">
    <source>
        <dbReference type="ARBA" id="ARBA00022917"/>
    </source>
</evidence>
<dbReference type="PROSITE" id="PS50860">
    <property type="entry name" value="AA_TRNA_LIGASE_II_ALA"/>
    <property type="match status" value="1"/>
</dbReference>
<dbReference type="InterPro" id="IPR003156">
    <property type="entry name" value="DHHA1_dom"/>
</dbReference>
<keyword evidence="11" id="KW-0067">ATP-binding</keyword>
<dbReference type="GO" id="GO:0005524">
    <property type="term" value="F:ATP binding"/>
    <property type="evidence" value="ECO:0007669"/>
    <property type="project" value="UniProtKB-KW"/>
</dbReference>
<dbReference type="InterPro" id="IPR018164">
    <property type="entry name" value="Ala-tRNA-synth_IIc_N"/>
</dbReference>
<evidence type="ECO:0000313" key="18">
    <source>
        <dbReference type="EMBL" id="MYL64535.1"/>
    </source>
</evidence>
<dbReference type="Proteomes" id="UP000447833">
    <property type="component" value="Unassembled WGS sequence"/>
</dbReference>
<gene>
    <name evidence="18" type="ORF">GLW07_14345</name>
</gene>
<evidence type="ECO:0000256" key="4">
    <source>
        <dbReference type="ARBA" id="ARBA00013168"/>
    </source>
</evidence>
<evidence type="ECO:0000256" key="7">
    <source>
        <dbReference type="ARBA" id="ARBA00022598"/>
    </source>
</evidence>
<evidence type="ECO:0000256" key="11">
    <source>
        <dbReference type="ARBA" id="ARBA00022840"/>
    </source>
</evidence>
<keyword evidence="7" id="KW-0436">Ligase</keyword>
<dbReference type="RefSeq" id="WP_160919977.1">
    <property type="nucleotide sequence ID" value="NZ_WMEY01000004.1"/>
</dbReference>
<comment type="subcellular location">
    <subcellularLocation>
        <location evidence="2">Cytoplasm</location>
    </subcellularLocation>
</comment>
<evidence type="ECO:0000256" key="8">
    <source>
        <dbReference type="ARBA" id="ARBA00022723"/>
    </source>
</evidence>
<dbReference type="EC" id="6.1.1.7" evidence="4"/>
<dbReference type="PANTHER" id="PTHR43462:SF1">
    <property type="entry name" value="ALANYL-TRNA EDITING PROTEIN AARSD1"/>
    <property type="match status" value="1"/>
</dbReference>
<evidence type="ECO:0000256" key="1">
    <source>
        <dbReference type="ARBA" id="ARBA00001947"/>
    </source>
</evidence>
<dbReference type="GO" id="GO:0000049">
    <property type="term" value="F:tRNA binding"/>
    <property type="evidence" value="ECO:0007669"/>
    <property type="project" value="UniProtKB-KW"/>
</dbReference>
<evidence type="ECO:0000259" key="17">
    <source>
        <dbReference type="PROSITE" id="PS50860"/>
    </source>
</evidence>
<evidence type="ECO:0000256" key="12">
    <source>
        <dbReference type="ARBA" id="ARBA00022884"/>
    </source>
</evidence>
<dbReference type="GO" id="GO:0005737">
    <property type="term" value="C:cytoplasm"/>
    <property type="evidence" value="ECO:0007669"/>
    <property type="project" value="UniProtKB-SubCell"/>
</dbReference>
<proteinExistence type="inferred from homology"/>
<name>A0A845F1F5_9BACL</name>
<keyword evidence="9" id="KW-0547">Nucleotide-binding</keyword>
<dbReference type="Gene3D" id="2.40.30.130">
    <property type="match status" value="1"/>
</dbReference>
<comment type="cofactor">
    <cofactor evidence="1">
        <name>Zn(2+)</name>
        <dbReference type="ChEBI" id="CHEBI:29105"/>
    </cofactor>
</comment>
<evidence type="ECO:0000256" key="16">
    <source>
        <dbReference type="SAM" id="Coils"/>
    </source>
</evidence>
<keyword evidence="14" id="KW-0030">Aminoacyl-tRNA synthetase</keyword>
<sequence length="398" mass="44635">MTTKLYYKDPYITTFTAGKCEQFTDEENRSYVVLDQTAFYPTGGGQPYDTGTLNGVEVHDVEEVEGEVRHYVDGTLDEEQVKGEINWTRRFDHMQQHAGQHILSAAFEDQLGFCTVSFHLGQEICTIDLDVAQLSEEDAAVAEAFANDVIQQNLPIETKWVNEEELAQYSLRKQLAVSENIRLVMIPNVDYSGCGGTHPSSTGQVRAIAILKIEKQKKQTRVHFVCGQRVTNELRTKQAVVQGLTNVLSVPESKLVDAAERVLLQSKEYEKTIDELNEKLLSFEAKELLQSAEMIHDQKVVQMISSQYGMKDLQKLAKMILKEESEVVVFFVGESDQKLQIVCGRGEEIDQDMNLTLKKVLPFINGKGGGKKDFAQGGGDTIRSAEEVLIELVKATFQ</sequence>
<dbReference type="InterPro" id="IPR018165">
    <property type="entry name" value="Ala-tRNA-synth_IIc_core"/>
</dbReference>
<dbReference type="GO" id="GO:0002161">
    <property type="term" value="F:aminoacyl-tRNA deacylase activity"/>
    <property type="evidence" value="ECO:0007669"/>
    <property type="project" value="UniProtKB-ARBA"/>
</dbReference>
<comment type="caution">
    <text evidence="18">The sequence shown here is derived from an EMBL/GenBank/DDBJ whole genome shotgun (WGS) entry which is preliminary data.</text>
</comment>